<keyword evidence="1 3" id="KW-0808">Transferase</keyword>
<accession>A0A017H6Q2</accession>
<feature type="binding site" evidence="1">
    <location>
        <position position="8"/>
    </location>
    <ligand>
        <name>Mg(2+)</name>
        <dbReference type="ChEBI" id="CHEBI:18420"/>
    </ligand>
</feature>
<keyword evidence="1" id="KW-0443">Lipid metabolism</keyword>
<dbReference type="EC" id="2.7.8.7" evidence="1"/>
<dbReference type="Gene3D" id="3.90.470.20">
    <property type="entry name" value="4'-phosphopantetheinyl transferase domain"/>
    <property type="match status" value="1"/>
</dbReference>
<dbReference type="GO" id="GO:0006633">
    <property type="term" value="P:fatty acid biosynthetic process"/>
    <property type="evidence" value="ECO:0007669"/>
    <property type="project" value="UniProtKB-UniRule"/>
</dbReference>
<dbReference type="HAMAP" id="MF_00101">
    <property type="entry name" value="AcpS"/>
    <property type="match status" value="1"/>
</dbReference>
<reference evidence="3 4" key="1">
    <citation type="submission" date="2013-08" db="EMBL/GenBank/DDBJ databases">
        <title>An opportunistic ruminal bacterium that causes liver abscesses in cattle.</title>
        <authorList>
            <person name="Benahmed F.H."/>
            <person name="Rasmussen M."/>
            <person name="Harbottle H."/>
            <person name="Soppet D."/>
            <person name="Nagaraja T.G."/>
            <person name="Davidson M."/>
        </authorList>
    </citation>
    <scope>NUCLEOTIDE SEQUENCE [LARGE SCALE GENOMIC DNA]</scope>
    <source>
        <strain evidence="3 4">B35</strain>
    </source>
</reference>
<comment type="function">
    <text evidence="1">Transfers the 4'-phosphopantetheine moiety from coenzyme A to a Ser of acyl-carrier-protein.</text>
</comment>
<keyword evidence="1" id="KW-0444">Lipid biosynthesis</keyword>
<keyword evidence="1" id="KW-0460">Magnesium</keyword>
<dbReference type="InterPro" id="IPR002582">
    <property type="entry name" value="ACPS"/>
</dbReference>
<comment type="catalytic activity">
    <reaction evidence="1">
        <text>apo-[ACP] + CoA = holo-[ACP] + adenosine 3',5'-bisphosphate + H(+)</text>
        <dbReference type="Rhea" id="RHEA:12068"/>
        <dbReference type="Rhea" id="RHEA-COMP:9685"/>
        <dbReference type="Rhea" id="RHEA-COMP:9690"/>
        <dbReference type="ChEBI" id="CHEBI:15378"/>
        <dbReference type="ChEBI" id="CHEBI:29999"/>
        <dbReference type="ChEBI" id="CHEBI:57287"/>
        <dbReference type="ChEBI" id="CHEBI:58343"/>
        <dbReference type="ChEBI" id="CHEBI:64479"/>
        <dbReference type="EC" id="2.7.8.7"/>
    </reaction>
</comment>
<keyword evidence="1" id="KW-0275">Fatty acid biosynthesis</keyword>
<dbReference type="GO" id="GO:0008897">
    <property type="term" value="F:holo-[acyl-carrier-protein] synthase activity"/>
    <property type="evidence" value="ECO:0007669"/>
    <property type="project" value="UniProtKB-UniRule"/>
</dbReference>
<keyword evidence="1" id="KW-0479">Metal-binding</keyword>
<evidence type="ECO:0000256" key="1">
    <source>
        <dbReference type="HAMAP-Rule" id="MF_00101"/>
    </source>
</evidence>
<organism evidence="3 4">
    <name type="scientific">Fusobacterium necrophorum subsp. funduliforme B35</name>
    <dbReference type="NCBI Taxonomy" id="1226633"/>
    <lineage>
        <taxon>Bacteria</taxon>
        <taxon>Fusobacteriati</taxon>
        <taxon>Fusobacteriota</taxon>
        <taxon>Fusobacteriia</taxon>
        <taxon>Fusobacteriales</taxon>
        <taxon>Fusobacteriaceae</taxon>
        <taxon>Fusobacterium</taxon>
    </lineage>
</organism>
<dbReference type="EMBL" id="AUZI01000016">
    <property type="protein sequence ID" value="KID49161.1"/>
    <property type="molecule type" value="Genomic_DNA"/>
</dbReference>
<dbReference type="PATRIC" id="fig|1226633.4.peg.1401"/>
<comment type="subcellular location">
    <subcellularLocation>
        <location evidence="1">Cytoplasm</location>
    </subcellularLocation>
</comment>
<proteinExistence type="inferred from homology"/>
<dbReference type="InterPro" id="IPR037143">
    <property type="entry name" value="4-PPantetheinyl_Trfase_dom_sf"/>
</dbReference>
<dbReference type="RefSeq" id="WP_005955195.1">
    <property type="nucleotide sequence ID" value="NZ_AOJP01000003.1"/>
</dbReference>
<feature type="binding site" evidence="1">
    <location>
        <position position="55"/>
    </location>
    <ligand>
        <name>Mg(2+)</name>
        <dbReference type="ChEBI" id="CHEBI:18420"/>
    </ligand>
</feature>
<name>A0A017H6Q2_9FUSO</name>
<comment type="similarity">
    <text evidence="1">Belongs to the P-Pant transferase superfamily. AcpS family.</text>
</comment>
<dbReference type="SUPFAM" id="SSF56214">
    <property type="entry name" value="4'-phosphopantetheinyl transferase"/>
    <property type="match status" value="1"/>
</dbReference>
<evidence type="ECO:0000259" key="2">
    <source>
        <dbReference type="Pfam" id="PF01648"/>
    </source>
</evidence>
<dbReference type="Proteomes" id="UP000031184">
    <property type="component" value="Unassembled WGS sequence"/>
</dbReference>
<dbReference type="OrthoDB" id="517356at2"/>
<dbReference type="NCBIfam" id="TIGR00556">
    <property type="entry name" value="pantethn_trn"/>
    <property type="match status" value="1"/>
</dbReference>
<comment type="caution">
    <text evidence="3">The sequence shown here is derived from an EMBL/GenBank/DDBJ whole genome shotgun (WGS) entry which is preliminary data.</text>
</comment>
<dbReference type="AlphaFoldDB" id="A0A017H6Q2"/>
<feature type="domain" description="4'-phosphopantetheinyl transferase" evidence="2">
    <location>
        <begin position="4"/>
        <end position="110"/>
    </location>
</feature>
<dbReference type="InterPro" id="IPR008278">
    <property type="entry name" value="4-PPantetheinyl_Trfase_dom"/>
</dbReference>
<keyword evidence="1" id="KW-0276">Fatty acid metabolism</keyword>
<sequence>MIRGIGTDIIEILRIGKAIRDPKFLRKVFTEKERDEQEARGNKVESYAALFAAKEAIVKAMGTGFRGIEFTDIEIFHDDWGKPWVYLHGIRQDDWSLSLSHCKTYAVAMAIWEE</sequence>
<dbReference type="GO" id="GO:0000287">
    <property type="term" value="F:magnesium ion binding"/>
    <property type="evidence" value="ECO:0007669"/>
    <property type="project" value="UniProtKB-UniRule"/>
</dbReference>
<dbReference type="InterPro" id="IPR004568">
    <property type="entry name" value="Ppantetheine-prot_Trfase_dom"/>
</dbReference>
<dbReference type="GO" id="GO:0005737">
    <property type="term" value="C:cytoplasm"/>
    <property type="evidence" value="ECO:0007669"/>
    <property type="project" value="UniProtKB-SubCell"/>
</dbReference>
<protein>
    <recommendedName>
        <fullName evidence="1">Holo-[acyl-carrier-protein] synthase</fullName>
        <shortName evidence="1">Holo-ACP synthase</shortName>
        <ecNumber evidence="1">2.7.8.7</ecNumber>
    </recommendedName>
    <alternativeName>
        <fullName evidence="1">4'-phosphopantetheinyl transferase AcpS</fullName>
    </alternativeName>
</protein>
<dbReference type="NCBIfam" id="TIGR00516">
    <property type="entry name" value="acpS"/>
    <property type="match status" value="1"/>
</dbReference>
<evidence type="ECO:0000313" key="4">
    <source>
        <dbReference type="Proteomes" id="UP000031184"/>
    </source>
</evidence>
<gene>
    <name evidence="1" type="primary">acpS</name>
    <name evidence="3" type="ORF">C095_06940</name>
</gene>
<dbReference type="Pfam" id="PF01648">
    <property type="entry name" value="ACPS"/>
    <property type="match status" value="1"/>
</dbReference>
<comment type="cofactor">
    <cofactor evidence="1">
        <name>Mg(2+)</name>
        <dbReference type="ChEBI" id="CHEBI:18420"/>
    </cofactor>
</comment>
<evidence type="ECO:0000313" key="3">
    <source>
        <dbReference type="EMBL" id="KID49161.1"/>
    </source>
</evidence>
<keyword evidence="1" id="KW-0963">Cytoplasm</keyword>